<dbReference type="STRING" id="691883.A0A058ZCJ2"/>
<dbReference type="RefSeq" id="XP_009493677.1">
    <property type="nucleotide sequence ID" value="XM_009495402.1"/>
</dbReference>
<dbReference type="AlphaFoldDB" id="A0A058ZCJ2"/>
<keyword evidence="6" id="KW-0175">Coiled coil</keyword>
<dbReference type="GO" id="GO:0005737">
    <property type="term" value="C:cytoplasm"/>
    <property type="evidence" value="ECO:0007669"/>
    <property type="project" value="UniProtKB-ARBA"/>
</dbReference>
<evidence type="ECO:0000256" key="3">
    <source>
        <dbReference type="ARBA" id="ARBA00022692"/>
    </source>
</evidence>
<feature type="compositionally biased region" description="Basic and acidic residues" evidence="7">
    <location>
        <begin position="19"/>
        <end position="31"/>
    </location>
</feature>
<dbReference type="InterPro" id="IPR000727">
    <property type="entry name" value="T_SNARE_dom"/>
</dbReference>
<evidence type="ECO:0000259" key="9">
    <source>
        <dbReference type="PROSITE" id="PS50192"/>
    </source>
</evidence>
<keyword evidence="5 8" id="KW-0472">Membrane</keyword>
<dbReference type="Proteomes" id="UP000030693">
    <property type="component" value="Unassembled WGS sequence"/>
</dbReference>
<evidence type="ECO:0000256" key="6">
    <source>
        <dbReference type="SAM" id="Coils"/>
    </source>
</evidence>
<dbReference type="Gene3D" id="1.20.5.110">
    <property type="match status" value="1"/>
</dbReference>
<keyword evidence="2" id="KW-0813">Transport</keyword>
<keyword evidence="4 8" id="KW-1133">Transmembrane helix</keyword>
<feature type="compositionally biased region" description="Basic and acidic residues" evidence="7">
    <location>
        <begin position="58"/>
        <end position="75"/>
    </location>
</feature>
<feature type="region of interest" description="Disordered" evidence="7">
    <location>
        <begin position="150"/>
        <end position="169"/>
    </location>
</feature>
<dbReference type="eggNOG" id="ENOG502S92F">
    <property type="taxonomic scope" value="Eukaryota"/>
</dbReference>
<evidence type="ECO:0000256" key="1">
    <source>
        <dbReference type="ARBA" id="ARBA00004167"/>
    </source>
</evidence>
<feature type="domain" description="T-SNARE coiled-coil homology" evidence="9">
    <location>
        <begin position="207"/>
        <end position="269"/>
    </location>
</feature>
<evidence type="ECO:0000256" key="5">
    <source>
        <dbReference type="ARBA" id="ARBA00023136"/>
    </source>
</evidence>
<dbReference type="PANTHER" id="PTHR12791">
    <property type="entry name" value="GOLGI SNARE BET1-RELATED"/>
    <property type="match status" value="1"/>
</dbReference>
<evidence type="ECO:0000313" key="10">
    <source>
        <dbReference type="EMBL" id="KCV72099.1"/>
    </source>
</evidence>
<dbReference type="PROSITE" id="PS50192">
    <property type="entry name" value="T_SNARE"/>
    <property type="match status" value="1"/>
</dbReference>
<comment type="subcellular location">
    <subcellularLocation>
        <location evidence="1">Membrane</location>
        <topology evidence="1">Single-pass membrane protein</topology>
    </subcellularLocation>
</comment>
<dbReference type="GeneID" id="20526231"/>
<evidence type="ECO:0000256" key="8">
    <source>
        <dbReference type="SAM" id="Phobius"/>
    </source>
</evidence>
<feature type="coiled-coil region" evidence="6">
    <location>
        <begin position="196"/>
        <end position="265"/>
    </location>
</feature>
<feature type="region of interest" description="Disordered" evidence="7">
    <location>
        <begin position="19"/>
        <end position="90"/>
    </location>
</feature>
<feature type="compositionally biased region" description="Polar residues" evidence="7">
    <location>
        <begin position="151"/>
        <end position="166"/>
    </location>
</feature>
<protein>
    <recommendedName>
        <fullName evidence="9">t-SNARE coiled-coil homology domain-containing protein</fullName>
    </recommendedName>
</protein>
<dbReference type="OMA" id="ICEMERQ"/>
<organism evidence="10">
    <name type="scientific">Fonticula alba</name>
    <name type="common">Slime mold</name>
    <dbReference type="NCBI Taxonomy" id="691883"/>
    <lineage>
        <taxon>Eukaryota</taxon>
        <taxon>Rotosphaerida</taxon>
        <taxon>Fonticulaceae</taxon>
        <taxon>Fonticula</taxon>
    </lineage>
</organism>
<name>A0A058ZCJ2_FONAL</name>
<evidence type="ECO:0000256" key="4">
    <source>
        <dbReference type="ARBA" id="ARBA00022989"/>
    </source>
</evidence>
<evidence type="ECO:0000256" key="2">
    <source>
        <dbReference type="ARBA" id="ARBA00022448"/>
    </source>
</evidence>
<proteinExistence type="predicted"/>
<sequence length="300" mass="33285">MASELEKLISRLDRLNEELEPESVKQNRLAKEATTMAKNSSANDDFSKQKSKVSSLIRDTRHQLKKRSDLMEKVSSKGPSSRGRDNATISQMGAAIRKSIREVYNAITDLEQLLPPQVAETHRDYAFFATRLRIVELARAHAKELEALERGNTTSTSAQNELTSGASPLGSFGVSAFGQPERSGPADPTVSKLEDLDDISDDIARVREREKDIERDIELIAEGVQALRSAAEDIGDIVTQQNRMIEQVDAKAEQANLRLQTLNGRMNDTVKGMMKGDKFIVTFILVAVLLALIAFMSSYF</sequence>
<keyword evidence="11" id="KW-1185">Reference proteome</keyword>
<feature type="transmembrane region" description="Helical" evidence="8">
    <location>
        <begin position="279"/>
        <end position="299"/>
    </location>
</feature>
<evidence type="ECO:0000313" key="11">
    <source>
        <dbReference type="Proteomes" id="UP000030693"/>
    </source>
</evidence>
<dbReference type="CDD" id="cd15841">
    <property type="entry name" value="SNARE_Qc"/>
    <property type="match status" value="1"/>
</dbReference>
<dbReference type="GO" id="GO:0016020">
    <property type="term" value="C:membrane"/>
    <property type="evidence" value="ECO:0007669"/>
    <property type="project" value="UniProtKB-SubCell"/>
</dbReference>
<dbReference type="SUPFAM" id="SSF58038">
    <property type="entry name" value="SNARE fusion complex"/>
    <property type="match status" value="1"/>
</dbReference>
<evidence type="ECO:0000256" key="7">
    <source>
        <dbReference type="SAM" id="MobiDB-lite"/>
    </source>
</evidence>
<dbReference type="GO" id="GO:0012505">
    <property type="term" value="C:endomembrane system"/>
    <property type="evidence" value="ECO:0007669"/>
    <property type="project" value="UniProtKB-ARBA"/>
</dbReference>
<dbReference type="EMBL" id="KB932202">
    <property type="protein sequence ID" value="KCV72099.1"/>
    <property type="molecule type" value="Genomic_DNA"/>
</dbReference>
<reference evidence="10" key="1">
    <citation type="submission" date="2013-04" db="EMBL/GenBank/DDBJ databases">
        <title>The Genome Sequence of Fonticula alba ATCC 38817.</title>
        <authorList>
            <consortium name="The Broad Institute Genomics Platform"/>
            <person name="Russ C."/>
            <person name="Cuomo C."/>
            <person name="Burger G."/>
            <person name="Gray M.W."/>
            <person name="Holland P.W.H."/>
            <person name="King N."/>
            <person name="Lang F.B.F."/>
            <person name="Roger A.J."/>
            <person name="Ruiz-Trillo I."/>
            <person name="Brown M."/>
            <person name="Walker B."/>
            <person name="Young S."/>
            <person name="Zeng Q."/>
            <person name="Gargeya S."/>
            <person name="Fitzgerald M."/>
            <person name="Haas B."/>
            <person name="Abouelleil A."/>
            <person name="Allen A.W."/>
            <person name="Alvarado L."/>
            <person name="Arachchi H.M."/>
            <person name="Berlin A.M."/>
            <person name="Chapman S.B."/>
            <person name="Gainer-Dewar J."/>
            <person name="Goldberg J."/>
            <person name="Griggs A."/>
            <person name="Gujja S."/>
            <person name="Hansen M."/>
            <person name="Howarth C."/>
            <person name="Imamovic A."/>
            <person name="Ireland A."/>
            <person name="Larimer J."/>
            <person name="McCowan C."/>
            <person name="Murphy C."/>
            <person name="Pearson M."/>
            <person name="Poon T.W."/>
            <person name="Priest M."/>
            <person name="Roberts A."/>
            <person name="Saif S."/>
            <person name="Shea T."/>
            <person name="Sisk P."/>
            <person name="Sykes S."/>
            <person name="Wortman J."/>
            <person name="Nusbaum C."/>
            <person name="Birren B."/>
        </authorList>
    </citation>
    <scope>NUCLEOTIDE SEQUENCE [LARGE SCALE GENOMIC DNA]</scope>
    <source>
        <strain evidence="10">ATCC 38817</strain>
    </source>
</reference>
<accession>A0A058ZCJ2</accession>
<gene>
    <name evidence="10" type="ORF">H696_01506</name>
</gene>
<keyword evidence="3 8" id="KW-0812">Transmembrane</keyword>